<sequence>MGERCGEITRHSNIFKGALTGAFFISMETIWNIIIETVLLILFHYPGAAIRWVFLLGRKPFRQLLKDDGYLNGSIGIVVVSFAVWLTTKAL</sequence>
<dbReference type="Proteomes" id="UP000279089">
    <property type="component" value="Unassembled WGS sequence"/>
</dbReference>
<organism evidence="2 3">
    <name type="scientific">Chitinophaga barathri</name>
    <dbReference type="NCBI Taxonomy" id="1647451"/>
    <lineage>
        <taxon>Bacteria</taxon>
        <taxon>Pseudomonadati</taxon>
        <taxon>Bacteroidota</taxon>
        <taxon>Chitinophagia</taxon>
        <taxon>Chitinophagales</taxon>
        <taxon>Chitinophagaceae</taxon>
        <taxon>Chitinophaga</taxon>
    </lineage>
</organism>
<dbReference type="OrthoDB" id="680485at2"/>
<keyword evidence="1" id="KW-0812">Transmembrane</keyword>
<evidence type="ECO:0000256" key="1">
    <source>
        <dbReference type="SAM" id="Phobius"/>
    </source>
</evidence>
<name>A0A3N4MCN1_9BACT</name>
<feature type="transmembrane region" description="Helical" evidence="1">
    <location>
        <begin position="69"/>
        <end position="88"/>
    </location>
</feature>
<keyword evidence="3" id="KW-1185">Reference proteome</keyword>
<feature type="transmembrane region" description="Helical" evidence="1">
    <location>
        <begin position="30"/>
        <end position="57"/>
    </location>
</feature>
<proteinExistence type="predicted"/>
<reference evidence="3" key="1">
    <citation type="submission" date="2018-11" db="EMBL/GenBank/DDBJ databases">
        <title>Chitinophaga lutea sp.nov., isolate from arsenic contaminated soil.</title>
        <authorList>
            <person name="Zong Y."/>
        </authorList>
    </citation>
    <scope>NUCLEOTIDE SEQUENCE [LARGE SCALE GENOMIC DNA]</scope>
    <source>
        <strain evidence="3">YLT18</strain>
    </source>
</reference>
<protein>
    <submittedName>
        <fullName evidence="2">Uncharacterized protein</fullName>
    </submittedName>
</protein>
<dbReference type="AlphaFoldDB" id="A0A3N4MCN1"/>
<accession>A0A3N4MCN1</accession>
<keyword evidence="1" id="KW-0472">Membrane</keyword>
<gene>
    <name evidence="2" type="ORF">EG028_11515</name>
</gene>
<evidence type="ECO:0000313" key="2">
    <source>
        <dbReference type="EMBL" id="RPD41298.1"/>
    </source>
</evidence>
<dbReference type="EMBL" id="RMBX01000005">
    <property type="protein sequence ID" value="RPD41298.1"/>
    <property type="molecule type" value="Genomic_DNA"/>
</dbReference>
<evidence type="ECO:0000313" key="3">
    <source>
        <dbReference type="Proteomes" id="UP000279089"/>
    </source>
</evidence>
<keyword evidence="1" id="KW-1133">Transmembrane helix</keyword>
<comment type="caution">
    <text evidence="2">The sequence shown here is derived from an EMBL/GenBank/DDBJ whole genome shotgun (WGS) entry which is preliminary data.</text>
</comment>